<dbReference type="AlphaFoldDB" id="A0AA35WRL4"/>
<reference evidence="2" key="1">
    <citation type="submission" date="2023-03" db="EMBL/GenBank/DDBJ databases">
        <authorList>
            <person name="Steffen K."/>
            <person name="Cardenas P."/>
        </authorList>
    </citation>
    <scope>NUCLEOTIDE SEQUENCE</scope>
</reference>
<dbReference type="InterPro" id="IPR037000">
    <property type="entry name" value="Ski_DNA-bd_sf"/>
</dbReference>
<feature type="compositionally biased region" description="Polar residues" evidence="1">
    <location>
        <begin position="343"/>
        <end position="361"/>
    </location>
</feature>
<dbReference type="Gene3D" id="3.10.260.20">
    <property type="entry name" value="Ski"/>
    <property type="match status" value="1"/>
</dbReference>
<feature type="region of interest" description="Disordered" evidence="1">
    <location>
        <begin position="152"/>
        <end position="189"/>
    </location>
</feature>
<sequence length="720" mass="77892">MQQTAVPDVPISTYPVQCRGIDLLGVADARASSEACICVHQLSMELWKRYDTPRATVQKIIEKLNIQLQNFTKEQVLTLRKQGIVDGYRATAITVDEAEKVFVALEESRTRRGIKKHRLYTKSEDRHLRREEVKINQAHLKRQLRLASCGSDVGTGTNCASADEERGASNRTVAEATGSSLPLENSQAETSTPGFSILLVAEDSYQLPEVSEEGFTVKLVENVAAADLRRRQQQQQQQQQQHSSMDKQQRYQFSVVPAAGGSSMAPSVSESIGSVNLSRQGPELVLGIRSPSAHSSDQDDRASHCSRSNSSSPTQQTTPNKSSPERFLFLESEGSECEEGNPGRNTNQNNRSAGRSSCSSDQEYRGIPHKGKGLREFVGSSSELEEKGGTAEGAHPVHPFSGPKHRRVKATKLRHYAKTTSPYSTTAETRPKQQSPLVVSIPLSSLPPAPTSSSAVGNGFGKQRRPTALSHFATKKRALSRSPSVEGDHDVYPTSNGLQVDLPCGSDSATLSKGGGSGRLGKQPKKSTSNKMGKLPINQATLIDQSPADEGAVAYTRRELNLPPPTDARPETAAKSFTEDDEISVSSSTTTAITTSSSGSSAGGPSYRPTATKSNRPVQRGGGKKSHRGTHSNGNDDLLRINTNFSLQSLFGHCPPTLTVRDGELVPERSLSIKDLDQFSLPASHPIHTWSLGQPVPGRWSGSAARTKRPRKMTNQSSKT</sequence>
<evidence type="ECO:0000256" key="1">
    <source>
        <dbReference type="SAM" id="MobiDB-lite"/>
    </source>
</evidence>
<feature type="compositionally biased region" description="Polar residues" evidence="1">
    <location>
        <begin position="169"/>
        <end position="189"/>
    </location>
</feature>
<accession>A0AA35WRL4</accession>
<evidence type="ECO:0000313" key="3">
    <source>
        <dbReference type="Proteomes" id="UP001174909"/>
    </source>
</evidence>
<feature type="compositionally biased region" description="Low complexity" evidence="1">
    <location>
        <begin position="584"/>
        <end position="600"/>
    </location>
</feature>
<comment type="caution">
    <text evidence="2">The sequence shown here is derived from an EMBL/GenBank/DDBJ whole genome shotgun (WGS) entry which is preliminary data.</text>
</comment>
<feature type="region of interest" description="Disordered" evidence="1">
    <location>
        <begin position="690"/>
        <end position="720"/>
    </location>
</feature>
<feature type="compositionally biased region" description="Low complexity" evidence="1">
    <location>
        <begin position="305"/>
        <end position="322"/>
    </location>
</feature>
<dbReference type="Proteomes" id="UP001174909">
    <property type="component" value="Unassembled WGS sequence"/>
</dbReference>
<feature type="region of interest" description="Disordered" evidence="1">
    <location>
        <begin position="289"/>
        <end position="409"/>
    </location>
</feature>
<feature type="region of interest" description="Disordered" evidence="1">
    <location>
        <begin position="230"/>
        <end position="249"/>
    </location>
</feature>
<keyword evidence="3" id="KW-1185">Reference proteome</keyword>
<proteinExistence type="predicted"/>
<name>A0AA35WRL4_GEOBA</name>
<feature type="region of interest" description="Disordered" evidence="1">
    <location>
        <begin position="471"/>
        <end position="637"/>
    </location>
</feature>
<protein>
    <submittedName>
        <fullName evidence="2">Uncharacterized protein</fullName>
    </submittedName>
</protein>
<gene>
    <name evidence="2" type="ORF">GBAR_LOCUS17137</name>
</gene>
<evidence type="ECO:0000313" key="2">
    <source>
        <dbReference type="EMBL" id="CAI8030219.1"/>
    </source>
</evidence>
<dbReference type="EMBL" id="CASHTH010002465">
    <property type="protein sequence ID" value="CAI8030219.1"/>
    <property type="molecule type" value="Genomic_DNA"/>
</dbReference>
<organism evidence="2 3">
    <name type="scientific">Geodia barretti</name>
    <name type="common">Barrett's horny sponge</name>
    <dbReference type="NCBI Taxonomy" id="519541"/>
    <lineage>
        <taxon>Eukaryota</taxon>
        <taxon>Metazoa</taxon>
        <taxon>Porifera</taxon>
        <taxon>Demospongiae</taxon>
        <taxon>Heteroscleromorpha</taxon>
        <taxon>Tetractinellida</taxon>
        <taxon>Astrophorina</taxon>
        <taxon>Geodiidae</taxon>
        <taxon>Geodia</taxon>
    </lineage>
</organism>